<dbReference type="InterPro" id="IPR058624">
    <property type="entry name" value="MdtA-like_HH"/>
</dbReference>
<keyword evidence="3" id="KW-0813">Transport</keyword>
<feature type="domain" description="Multidrug resistance protein MdtA-like beta-barrel" evidence="11">
    <location>
        <begin position="222"/>
        <end position="312"/>
    </location>
</feature>
<accession>A0A926GI24</accession>
<feature type="domain" description="Multidrug resistance protein MdtA-like barrel-sandwich hybrid" evidence="10">
    <location>
        <begin position="60"/>
        <end position="215"/>
    </location>
</feature>
<gene>
    <name evidence="13" type="ORF">H4P12_13335</name>
</gene>
<keyword evidence="6 8" id="KW-0175">Coiled coil</keyword>
<evidence type="ECO:0000259" key="12">
    <source>
        <dbReference type="Pfam" id="PF25967"/>
    </source>
</evidence>
<keyword evidence="4" id="KW-1003">Cell membrane</keyword>
<dbReference type="Gene3D" id="2.40.420.20">
    <property type="match status" value="1"/>
</dbReference>
<dbReference type="InterPro" id="IPR058626">
    <property type="entry name" value="MdtA-like_b-barrel"/>
</dbReference>
<evidence type="ECO:0000256" key="4">
    <source>
        <dbReference type="ARBA" id="ARBA00022475"/>
    </source>
</evidence>
<dbReference type="InterPro" id="IPR058627">
    <property type="entry name" value="MdtA-like_C"/>
</dbReference>
<dbReference type="GO" id="GO:1990195">
    <property type="term" value="C:macrolide transmembrane transporter complex"/>
    <property type="evidence" value="ECO:0007669"/>
    <property type="project" value="InterPro"/>
</dbReference>
<dbReference type="Gene3D" id="6.10.140.1990">
    <property type="match status" value="1"/>
</dbReference>
<dbReference type="NCBIfam" id="TIGR01730">
    <property type="entry name" value="RND_mfp"/>
    <property type="match status" value="1"/>
</dbReference>
<evidence type="ECO:0000256" key="7">
    <source>
        <dbReference type="ARBA" id="ARBA00023136"/>
    </source>
</evidence>
<feature type="domain" description="Multidrug resistance protein MdtA-like alpha-helical hairpin" evidence="9">
    <location>
        <begin position="107"/>
        <end position="183"/>
    </location>
</feature>
<dbReference type="Pfam" id="PF25944">
    <property type="entry name" value="Beta-barrel_RND"/>
    <property type="match status" value="1"/>
</dbReference>
<dbReference type="EMBL" id="JACOQL010000004">
    <property type="protein sequence ID" value="MBC9247664.1"/>
    <property type="molecule type" value="Genomic_DNA"/>
</dbReference>
<reference evidence="13" key="1">
    <citation type="submission" date="2020-08" db="EMBL/GenBank/DDBJ databases">
        <title>Paracoccus amoyensis sp. nov., isolated from the surface seawater at coast of Xiamen, Fujian.</title>
        <authorList>
            <person name="Lyu L."/>
        </authorList>
    </citation>
    <scope>NUCLEOTIDE SEQUENCE</scope>
    <source>
        <strain evidence="13">11-3</strain>
    </source>
</reference>
<dbReference type="GO" id="GO:0030313">
    <property type="term" value="C:cell envelope"/>
    <property type="evidence" value="ECO:0007669"/>
    <property type="project" value="UniProtKB-SubCell"/>
</dbReference>
<evidence type="ECO:0000256" key="6">
    <source>
        <dbReference type="ARBA" id="ARBA00023054"/>
    </source>
</evidence>
<sequence>MKRFGRIVSLLILAALVISGLYLWRADSSAQTPTVMTAPVTRATIEQTVLANGILKPSRLVAVGAQVSGRITAVDVQLGQDVQAGDLIAEIDSVTQTNELRTAQAALANMQAQLKERQANLTLANTTLERQREMVQRRASAQSELDTADADVSVLEAQIEALNAQIEQARVAIENAQANVDYTRITAPIDGTVLAIVSQEGQTVNANQSTPTIVILGQLDQMTVRAEISEADVVNIKAGQSVYFNILGEPDTRYESTLEYVEPAPETIRSDSLITTDATTSSDEAIYYNGVFTVPNADRHLRTYMTAQVYVVLGRAENALTVPSSALAERDAAGDYTLRIKGRDGQIETRKVRIGLNDRVQAQVLSGLAEGDQVVTGEVSAATAAASTTGRGRARVPMGL</sequence>
<dbReference type="InterPro" id="IPR030190">
    <property type="entry name" value="MacA_alpha-hairpin_sf"/>
</dbReference>
<organism evidence="13 14">
    <name type="scientific">Paracoccus amoyensis</name>
    <dbReference type="NCBI Taxonomy" id="2760093"/>
    <lineage>
        <taxon>Bacteria</taxon>
        <taxon>Pseudomonadati</taxon>
        <taxon>Pseudomonadota</taxon>
        <taxon>Alphaproteobacteria</taxon>
        <taxon>Rhodobacterales</taxon>
        <taxon>Paracoccaceae</taxon>
        <taxon>Paracoccus</taxon>
    </lineage>
</organism>
<dbReference type="RefSeq" id="WP_187794171.1">
    <property type="nucleotide sequence ID" value="NZ_JACOQL010000004.1"/>
</dbReference>
<evidence type="ECO:0000259" key="10">
    <source>
        <dbReference type="Pfam" id="PF25917"/>
    </source>
</evidence>
<comment type="caution">
    <text evidence="13">The sequence shown here is derived from an EMBL/GenBank/DDBJ whole genome shotgun (WGS) entry which is preliminary data.</text>
</comment>
<evidence type="ECO:0000313" key="14">
    <source>
        <dbReference type="Proteomes" id="UP000608594"/>
    </source>
</evidence>
<feature type="domain" description="Multidrug resistance protein MdtA-like C-terminal permuted SH3" evidence="12">
    <location>
        <begin position="318"/>
        <end position="379"/>
    </location>
</feature>
<proteinExistence type="inferred from homology"/>
<keyword evidence="7" id="KW-0472">Membrane</keyword>
<evidence type="ECO:0000256" key="3">
    <source>
        <dbReference type="ARBA" id="ARBA00022448"/>
    </source>
</evidence>
<evidence type="ECO:0000313" key="13">
    <source>
        <dbReference type="EMBL" id="MBC9247664.1"/>
    </source>
</evidence>
<keyword evidence="5" id="KW-0997">Cell inner membrane</keyword>
<keyword evidence="14" id="KW-1185">Reference proteome</keyword>
<feature type="coiled-coil region" evidence="8">
    <location>
        <begin position="100"/>
        <end position="179"/>
    </location>
</feature>
<name>A0A926GI24_9RHOB</name>
<dbReference type="PANTHER" id="PTHR30469">
    <property type="entry name" value="MULTIDRUG RESISTANCE PROTEIN MDTA"/>
    <property type="match status" value="1"/>
</dbReference>
<dbReference type="PANTHER" id="PTHR30469:SF33">
    <property type="entry name" value="SLR1207 PROTEIN"/>
    <property type="match status" value="1"/>
</dbReference>
<evidence type="ECO:0000259" key="9">
    <source>
        <dbReference type="Pfam" id="PF25876"/>
    </source>
</evidence>
<dbReference type="Pfam" id="PF25876">
    <property type="entry name" value="HH_MFP_RND"/>
    <property type="match status" value="1"/>
</dbReference>
<evidence type="ECO:0000256" key="1">
    <source>
        <dbReference type="ARBA" id="ARBA00004236"/>
    </source>
</evidence>
<evidence type="ECO:0000256" key="8">
    <source>
        <dbReference type="SAM" id="Coils"/>
    </source>
</evidence>
<dbReference type="Gene3D" id="2.40.30.170">
    <property type="match status" value="1"/>
</dbReference>
<dbReference type="GO" id="GO:1990961">
    <property type="term" value="P:xenobiotic detoxification by transmembrane export across the plasma membrane"/>
    <property type="evidence" value="ECO:0007669"/>
    <property type="project" value="InterPro"/>
</dbReference>
<comment type="similarity">
    <text evidence="2">Belongs to the membrane fusion protein (MFP) (TC 8.A.1) family.</text>
</comment>
<dbReference type="Gene3D" id="2.40.50.100">
    <property type="match status" value="1"/>
</dbReference>
<evidence type="ECO:0000259" key="11">
    <source>
        <dbReference type="Pfam" id="PF25944"/>
    </source>
</evidence>
<dbReference type="InterPro" id="IPR006143">
    <property type="entry name" value="RND_pump_MFP"/>
</dbReference>
<evidence type="ECO:0000256" key="2">
    <source>
        <dbReference type="ARBA" id="ARBA00009477"/>
    </source>
</evidence>
<dbReference type="Pfam" id="PF25917">
    <property type="entry name" value="BSH_RND"/>
    <property type="match status" value="1"/>
</dbReference>
<dbReference type="SUPFAM" id="SSF111369">
    <property type="entry name" value="HlyD-like secretion proteins"/>
    <property type="match status" value="1"/>
</dbReference>
<dbReference type="GO" id="GO:1990281">
    <property type="term" value="C:efflux pump complex"/>
    <property type="evidence" value="ECO:0007669"/>
    <property type="project" value="TreeGrafter"/>
</dbReference>
<dbReference type="Proteomes" id="UP000608594">
    <property type="component" value="Unassembled WGS sequence"/>
</dbReference>
<comment type="subcellular location">
    <subcellularLocation>
        <location evidence="1">Cell membrane</location>
    </subcellularLocation>
</comment>
<evidence type="ECO:0000256" key="5">
    <source>
        <dbReference type="ARBA" id="ARBA00022519"/>
    </source>
</evidence>
<dbReference type="GO" id="GO:0019898">
    <property type="term" value="C:extrinsic component of membrane"/>
    <property type="evidence" value="ECO:0007669"/>
    <property type="project" value="InterPro"/>
</dbReference>
<dbReference type="AlphaFoldDB" id="A0A926GI24"/>
<dbReference type="Pfam" id="PF25967">
    <property type="entry name" value="RND-MFP_C"/>
    <property type="match status" value="1"/>
</dbReference>
<protein>
    <submittedName>
        <fullName evidence="13">Efflux RND transporter periplasmic adaptor subunit</fullName>
    </submittedName>
</protein>
<dbReference type="InterPro" id="IPR058625">
    <property type="entry name" value="MdtA-like_BSH"/>
</dbReference>
<dbReference type="GO" id="GO:0015562">
    <property type="term" value="F:efflux transmembrane transporter activity"/>
    <property type="evidence" value="ECO:0007669"/>
    <property type="project" value="TreeGrafter"/>
</dbReference>